<proteinExistence type="predicted"/>
<reference evidence="1 2" key="1">
    <citation type="journal article" date="2018" name="Nat. Ecol. Evol.">
        <title>Shark genomes provide insights into elasmobranch evolution and the origin of vertebrates.</title>
        <authorList>
            <person name="Hara Y"/>
            <person name="Yamaguchi K"/>
            <person name="Onimaru K"/>
            <person name="Kadota M"/>
            <person name="Koyanagi M"/>
            <person name="Keeley SD"/>
            <person name="Tatsumi K"/>
            <person name="Tanaka K"/>
            <person name="Motone F"/>
            <person name="Kageyama Y"/>
            <person name="Nozu R"/>
            <person name="Adachi N"/>
            <person name="Nishimura O"/>
            <person name="Nakagawa R"/>
            <person name="Tanegashima C"/>
            <person name="Kiyatake I"/>
            <person name="Matsumoto R"/>
            <person name="Murakumo K"/>
            <person name="Nishida K"/>
            <person name="Terakita A"/>
            <person name="Kuratani S"/>
            <person name="Sato K"/>
            <person name="Hyodo S Kuraku.S."/>
        </authorList>
    </citation>
    <scope>NUCLEOTIDE SEQUENCE [LARGE SCALE GENOMIC DNA]</scope>
</reference>
<dbReference type="AlphaFoldDB" id="A0A401PA01"/>
<name>A0A401PA01_SCYTO</name>
<organism evidence="1 2">
    <name type="scientific">Scyliorhinus torazame</name>
    <name type="common">Cloudy catshark</name>
    <name type="synonym">Catulus torazame</name>
    <dbReference type="NCBI Taxonomy" id="75743"/>
    <lineage>
        <taxon>Eukaryota</taxon>
        <taxon>Metazoa</taxon>
        <taxon>Chordata</taxon>
        <taxon>Craniata</taxon>
        <taxon>Vertebrata</taxon>
        <taxon>Chondrichthyes</taxon>
        <taxon>Elasmobranchii</taxon>
        <taxon>Galeomorphii</taxon>
        <taxon>Galeoidea</taxon>
        <taxon>Carcharhiniformes</taxon>
        <taxon>Scyliorhinidae</taxon>
        <taxon>Scyliorhinus</taxon>
    </lineage>
</organism>
<accession>A0A401PA01</accession>
<gene>
    <name evidence="1" type="ORF">scyTo_0012511</name>
</gene>
<comment type="caution">
    <text evidence="1">The sequence shown here is derived from an EMBL/GenBank/DDBJ whole genome shotgun (WGS) entry which is preliminary data.</text>
</comment>
<dbReference type="EMBL" id="BFAA01006063">
    <property type="protein sequence ID" value="GCB69920.1"/>
    <property type="molecule type" value="Genomic_DNA"/>
</dbReference>
<evidence type="ECO:0000313" key="1">
    <source>
        <dbReference type="EMBL" id="GCB69920.1"/>
    </source>
</evidence>
<dbReference type="Proteomes" id="UP000288216">
    <property type="component" value="Unassembled WGS sequence"/>
</dbReference>
<sequence>MCSSPAGGTTLPVGRAVSGRLEGGVAGAARWPGLNVRPILCRYCLLAFPPHPQPLRRCYRLLSARPPAGWSSAIRIHPSIDSKVK</sequence>
<protein>
    <submittedName>
        <fullName evidence="1">Uncharacterized protein</fullName>
    </submittedName>
</protein>
<keyword evidence="2" id="KW-1185">Reference proteome</keyword>
<evidence type="ECO:0000313" key="2">
    <source>
        <dbReference type="Proteomes" id="UP000288216"/>
    </source>
</evidence>